<organism evidence="1 2">
    <name type="scientific">Clonostachys chloroleuca</name>
    <dbReference type="NCBI Taxonomy" id="1926264"/>
    <lineage>
        <taxon>Eukaryota</taxon>
        <taxon>Fungi</taxon>
        <taxon>Dikarya</taxon>
        <taxon>Ascomycota</taxon>
        <taxon>Pezizomycotina</taxon>
        <taxon>Sordariomycetes</taxon>
        <taxon>Hypocreomycetidae</taxon>
        <taxon>Hypocreales</taxon>
        <taxon>Bionectriaceae</taxon>
        <taxon>Clonostachys</taxon>
    </lineage>
</organism>
<proteinExistence type="predicted"/>
<reference evidence="1" key="1">
    <citation type="submission" date="2023-01" db="EMBL/GenBank/DDBJ databases">
        <authorList>
            <person name="Piombo E."/>
        </authorList>
    </citation>
    <scope>NUCLEOTIDE SEQUENCE</scope>
</reference>
<keyword evidence="2" id="KW-1185">Reference proteome</keyword>
<sequence length="864" mass="98212">MASFGNFNAALSSFRVEATNALVNVNLEINFSKFVKPPPEYDAIGQNLARSRRDEAQNGARHILARKLGLLFKNHAALPPTPNLIKAYGERASEIARSSTANPRGQPSHGPFSEIIGADATTLWAAATSGRRSLQCHLLACFLARMWESTEATSIWVEIISRRRKELQEQLEADGELDNEVLLAATSDYVRSDIHNWDASARAWLRAADGVMNKQKIQLRLIVDNLDMPVNVKPDTYISVIEAWASAMTQMENLLMGVPLQVCSGDILLGLLSWHIYPDMLYLSSKDQKIHQGDPLVKGPGILTLGLEPSPKRVKDCQSVYWSLPLAHLRYYGLPVTRMATIRLSDKDRLTVDEMLWAFLSAYIIKWDDGSVPTAELLQYVSDVAIQLHWNMGYEHSPKGKGHLDDETQRKWKSGREVHKKDSWLTMFSRISLLFKGRLDDHRVRKLRNMGQRYYPASFDPFHGIFGIETFLRSARRTEDMIELLRLATLSMATQPSPYEFLIVYKKKYFDSATGKLCYGFEFATAVPEYQVTKTGWDADTQRQHRRWFSSDLSKDILKYRLEQVNSYGEKSEPNSENELQYRSVFSPRRPLTAHFGPERACQTRQYRAVYGDSNEIALLQMTLEDQPKILQQSGWRKEPEFREYVLKISQIMKLFRPENVRFKDCAKLLNVNTPERDVVLGLTLVDSLYRTLPNATVDVRVIQEGFEQARWITSMLSPRSRRAVVQQTSHRQQPTCNPQDLTVAECFGCIAMMETGSYNLHPEDLNNVFALSSADSLYICSAVLEDPATDTSSAPIQRLAGNIGRAGVAFLVPPQNPETKSYDTIDEWYCLDHKDFDGVVDNCFQGTSLHLSFSEACQPLIFW</sequence>
<gene>
    <name evidence="1" type="ORF">CCHLO57077_00009873</name>
</gene>
<evidence type="ECO:0000313" key="1">
    <source>
        <dbReference type="EMBL" id="CAI6086856.1"/>
    </source>
</evidence>
<dbReference type="Proteomes" id="UP001160390">
    <property type="component" value="Unassembled WGS sequence"/>
</dbReference>
<comment type="caution">
    <text evidence="1">The sequence shown here is derived from an EMBL/GenBank/DDBJ whole genome shotgun (WGS) entry which is preliminary data.</text>
</comment>
<evidence type="ECO:0000313" key="2">
    <source>
        <dbReference type="Proteomes" id="UP001160390"/>
    </source>
</evidence>
<dbReference type="EMBL" id="CABFNP030000789">
    <property type="protein sequence ID" value="CAI6086856.1"/>
    <property type="molecule type" value="Genomic_DNA"/>
</dbReference>
<name>A0AA35Q0S2_9HYPO</name>
<accession>A0AA35Q0S2</accession>
<dbReference type="AlphaFoldDB" id="A0AA35Q0S2"/>
<protein>
    <submittedName>
        <fullName evidence="1">Uncharacterized protein</fullName>
    </submittedName>
</protein>